<reference evidence="7 8" key="1">
    <citation type="submission" date="2020-04" db="EMBL/GenBank/DDBJ databases">
        <title>Draft genome of Leeia sp. IMCC25680.</title>
        <authorList>
            <person name="Song J."/>
            <person name="Cho J.-C."/>
        </authorList>
    </citation>
    <scope>NUCLEOTIDE SEQUENCE [LARGE SCALE GENOMIC DNA]</scope>
    <source>
        <strain evidence="7 8">IMCC25680</strain>
    </source>
</reference>
<evidence type="ECO:0000313" key="8">
    <source>
        <dbReference type="Proteomes" id="UP000587991"/>
    </source>
</evidence>
<gene>
    <name evidence="7" type="ORF">HF682_12290</name>
</gene>
<protein>
    <submittedName>
        <fullName evidence="7">TerC family protein</fullName>
    </submittedName>
</protein>
<dbReference type="EMBL" id="JABAIM010000002">
    <property type="protein sequence ID" value="NLR75938.1"/>
    <property type="molecule type" value="Genomic_DNA"/>
</dbReference>
<proteinExistence type="inferred from homology"/>
<feature type="transmembrane region" description="Helical" evidence="6">
    <location>
        <begin position="142"/>
        <end position="160"/>
    </location>
</feature>
<comment type="similarity">
    <text evidence="2">Belongs to the TerC family.</text>
</comment>
<evidence type="ECO:0000256" key="1">
    <source>
        <dbReference type="ARBA" id="ARBA00004141"/>
    </source>
</evidence>
<feature type="transmembrane region" description="Helical" evidence="6">
    <location>
        <begin position="41"/>
        <end position="63"/>
    </location>
</feature>
<evidence type="ECO:0000256" key="2">
    <source>
        <dbReference type="ARBA" id="ARBA00007511"/>
    </source>
</evidence>
<keyword evidence="3 6" id="KW-0812">Transmembrane</keyword>
<dbReference type="InterPro" id="IPR005496">
    <property type="entry name" value="Integral_membrane_TerC"/>
</dbReference>
<accession>A0A847SFE5</accession>
<dbReference type="PANTHER" id="PTHR30238">
    <property type="entry name" value="MEMBRANE BOUND PREDICTED REDOX MODULATOR"/>
    <property type="match status" value="1"/>
</dbReference>
<dbReference type="InterPro" id="IPR022369">
    <property type="entry name" value="Integral_membrane_TerC_rswitch"/>
</dbReference>
<comment type="subcellular location">
    <subcellularLocation>
        <location evidence="1">Membrane</location>
        <topology evidence="1">Multi-pass membrane protein</topology>
    </subcellularLocation>
</comment>
<dbReference type="RefSeq" id="WP_168877564.1">
    <property type="nucleotide sequence ID" value="NZ_JABAIM010000002.1"/>
</dbReference>
<dbReference type="AlphaFoldDB" id="A0A847SFE5"/>
<feature type="transmembrane region" description="Helical" evidence="6">
    <location>
        <begin position="235"/>
        <end position="255"/>
    </location>
</feature>
<organism evidence="7 8">
    <name type="scientific">Leeia aquatica</name>
    <dbReference type="NCBI Taxonomy" id="2725557"/>
    <lineage>
        <taxon>Bacteria</taxon>
        <taxon>Pseudomonadati</taxon>
        <taxon>Pseudomonadota</taxon>
        <taxon>Betaproteobacteria</taxon>
        <taxon>Neisseriales</taxon>
        <taxon>Leeiaceae</taxon>
        <taxon>Leeia</taxon>
    </lineage>
</organism>
<dbReference type="Pfam" id="PF03741">
    <property type="entry name" value="TerC"/>
    <property type="match status" value="1"/>
</dbReference>
<feature type="transmembrane region" description="Helical" evidence="6">
    <location>
        <begin position="83"/>
        <end position="102"/>
    </location>
</feature>
<keyword evidence="8" id="KW-1185">Reference proteome</keyword>
<comment type="caution">
    <text evidence="7">The sequence shown here is derived from an EMBL/GenBank/DDBJ whole genome shotgun (WGS) entry which is preliminary data.</text>
</comment>
<feature type="transmembrane region" description="Helical" evidence="6">
    <location>
        <begin position="205"/>
        <end position="229"/>
    </location>
</feature>
<keyword evidence="4 6" id="KW-1133">Transmembrane helix</keyword>
<feature type="transmembrane region" description="Helical" evidence="6">
    <location>
        <begin position="267"/>
        <end position="286"/>
    </location>
</feature>
<dbReference type="GO" id="GO:0016020">
    <property type="term" value="C:membrane"/>
    <property type="evidence" value="ECO:0007669"/>
    <property type="project" value="UniProtKB-SubCell"/>
</dbReference>
<feature type="transmembrane region" description="Helical" evidence="6">
    <location>
        <begin position="114"/>
        <end position="136"/>
    </location>
</feature>
<evidence type="ECO:0000256" key="3">
    <source>
        <dbReference type="ARBA" id="ARBA00022692"/>
    </source>
</evidence>
<keyword evidence="5 6" id="KW-0472">Membrane</keyword>
<dbReference type="PANTHER" id="PTHR30238:SF0">
    <property type="entry name" value="THYLAKOID MEMBRANE PROTEIN TERC, CHLOROPLASTIC"/>
    <property type="match status" value="1"/>
</dbReference>
<evidence type="ECO:0000256" key="4">
    <source>
        <dbReference type="ARBA" id="ARBA00022989"/>
    </source>
</evidence>
<evidence type="ECO:0000313" key="7">
    <source>
        <dbReference type="EMBL" id="NLR75938.1"/>
    </source>
</evidence>
<evidence type="ECO:0000256" key="6">
    <source>
        <dbReference type="SAM" id="Phobius"/>
    </source>
</evidence>
<feature type="transmembrane region" description="Helical" evidence="6">
    <location>
        <begin position="292"/>
        <end position="310"/>
    </location>
</feature>
<sequence length="318" mass="35611">MHSIGSPGLWAVFLGLVVVMLAIDLLTLKQKGNHRPSMREALGWSAVWVSIALLFNLGLWVYLDDTVGRAAANETALAFFTGYLIEKALAVDNIFVFLMIFSYFSVPAQYQRRVLLYGVLSAIVLRAVMILVGGALIERFSWILYVFGAFLLYTGVKMWFASDSEQDLGNNKLLRWLKGHIKFTDDYHGEKFFVVKQGVRYATPLLLVLVMIEISDVIFAVDSIPAIFAVTTDPFVVITSNIFAILGLRAMYFLLADVADRFHLLKYGLALVLAFIGCKMLLAQYWHMPVAWSLVVIAVLIGGSIALSLWQTRKQQVN</sequence>
<evidence type="ECO:0000256" key="5">
    <source>
        <dbReference type="ARBA" id="ARBA00023136"/>
    </source>
</evidence>
<name>A0A847SFE5_9NEIS</name>
<dbReference type="Proteomes" id="UP000587991">
    <property type="component" value="Unassembled WGS sequence"/>
</dbReference>
<feature type="transmembrane region" description="Helical" evidence="6">
    <location>
        <begin position="6"/>
        <end position="29"/>
    </location>
</feature>
<dbReference type="NCBIfam" id="TIGR03718">
    <property type="entry name" value="R_switched_Alx"/>
    <property type="match status" value="1"/>
</dbReference>